<evidence type="ECO:0000256" key="3">
    <source>
        <dbReference type="PIRSR" id="PIRSR610905-1"/>
    </source>
</evidence>
<dbReference type="RefSeq" id="WP_195172632.1">
    <property type="nucleotide sequence ID" value="NZ_CP062983.1"/>
</dbReference>
<keyword evidence="6" id="KW-1185">Reference proteome</keyword>
<dbReference type="SUPFAM" id="SSF48208">
    <property type="entry name" value="Six-hairpin glycosidases"/>
    <property type="match status" value="1"/>
</dbReference>
<gene>
    <name evidence="5" type="ORF">G4Y79_09385</name>
</gene>
<proteinExistence type="inferred from homology"/>
<accession>A0A7S8IGF7</accession>
<feature type="active site" description="Proton donor" evidence="3">
    <location>
        <position position="155"/>
    </location>
</feature>
<feature type="binding site" evidence="4">
    <location>
        <position position="231"/>
    </location>
    <ligand>
        <name>substrate</name>
    </ligand>
</feature>
<feature type="binding site" evidence="4">
    <location>
        <position position="94"/>
    </location>
    <ligand>
        <name>substrate</name>
    </ligand>
</feature>
<dbReference type="KEGG" id="pmet:G4Y79_09385"/>
<evidence type="ECO:0000313" key="5">
    <source>
        <dbReference type="EMBL" id="QPC84569.1"/>
    </source>
</evidence>
<dbReference type="InterPro" id="IPR052369">
    <property type="entry name" value="UG_Glycosaminoglycan_Hydrolase"/>
</dbReference>
<dbReference type="InterPro" id="IPR008928">
    <property type="entry name" value="6-hairpin_glycosidase_sf"/>
</dbReference>
<reference evidence="5 6" key="1">
    <citation type="submission" date="2020-02" db="EMBL/GenBank/DDBJ databases">
        <authorList>
            <person name="Zheng R.K."/>
            <person name="Sun C.M."/>
        </authorList>
    </citation>
    <scope>NUCLEOTIDE SEQUENCE [LARGE SCALE GENOMIC DNA]</scope>
    <source>
        <strain evidence="6">rifampicinis</strain>
    </source>
</reference>
<dbReference type="GO" id="GO:0052757">
    <property type="term" value="F:chondroitin hydrolase activity"/>
    <property type="evidence" value="ECO:0007669"/>
    <property type="project" value="TreeGrafter"/>
</dbReference>
<dbReference type="AlphaFoldDB" id="A0A7S8IGF7"/>
<feature type="binding site" evidence="4">
    <location>
        <position position="155"/>
    </location>
    <ligand>
        <name>substrate</name>
    </ligand>
</feature>
<sequence length="384" mass="43377">MEHQSFNLTREQALQICIERIRANVAQFGDKFPYVGQGATYRLGPNNHWMTSFWTGELWLAYIVTQDAFFKQQAASHLRSFRKRLADHIDISHDLGFLYTLSARAQWQVTGDEAARQLALAAAERLAERFNEAGGYIQAWRDIGDAEEGGRFIVDCMMNIPLLYWAAEQTGQMRYAEVANRHAQTTLTYIVREDFSTAHTFFMNPQTGEPVGSKTHQGFADDSLWARGQAWAIYGFAIAADWTANATFEAASRQIADRYLAELSEDGMPLWDFRLTPDAPHSLDTSANAIAAMGLWRLSQHLSEKGSPQADVYREAALRLIDVLLRGAFLAKDDGTQGLLPNSTYNAHIPEYTEIFTLFGDYFFLEALVHMTGTEIDFWGKSVR</sequence>
<evidence type="ECO:0000256" key="2">
    <source>
        <dbReference type="ARBA" id="ARBA00038358"/>
    </source>
</evidence>
<dbReference type="Proteomes" id="UP000594468">
    <property type="component" value="Chromosome"/>
</dbReference>
<feature type="active site" description="Nucleophile" evidence="3">
    <location>
        <position position="94"/>
    </location>
</feature>
<organism evidence="5 6">
    <name type="scientific">Phototrophicus methaneseepsis</name>
    <dbReference type="NCBI Taxonomy" id="2710758"/>
    <lineage>
        <taxon>Bacteria</taxon>
        <taxon>Bacillati</taxon>
        <taxon>Chloroflexota</taxon>
        <taxon>Candidatus Thermofontia</taxon>
        <taxon>Phototrophicales</taxon>
        <taxon>Phototrophicaceae</taxon>
        <taxon>Phototrophicus</taxon>
    </lineage>
</organism>
<dbReference type="Gene3D" id="1.50.10.10">
    <property type="match status" value="1"/>
</dbReference>
<dbReference type="Pfam" id="PF07470">
    <property type="entry name" value="Glyco_hydro_88"/>
    <property type="match status" value="1"/>
</dbReference>
<keyword evidence="1 5" id="KW-0378">Hydrolase</keyword>
<dbReference type="PANTHER" id="PTHR36845">
    <property type="entry name" value="HYDROLASE, PUTATIVE (AFU_ORTHOLOGUE AFUA_7G05090)-RELATED"/>
    <property type="match status" value="1"/>
</dbReference>
<evidence type="ECO:0000256" key="1">
    <source>
        <dbReference type="ARBA" id="ARBA00022801"/>
    </source>
</evidence>
<comment type="similarity">
    <text evidence="2">Belongs to the glycosyl hydrolase 88 family.</text>
</comment>
<evidence type="ECO:0000256" key="4">
    <source>
        <dbReference type="PIRSR" id="PIRSR610905-2"/>
    </source>
</evidence>
<feature type="binding site" evidence="4">
    <location>
        <position position="227"/>
    </location>
    <ligand>
        <name>substrate</name>
    </ligand>
</feature>
<name>A0A7S8IGF7_9CHLR</name>
<feature type="binding site" evidence="4">
    <location>
        <position position="215"/>
    </location>
    <ligand>
        <name>substrate</name>
    </ligand>
</feature>
<evidence type="ECO:0000313" key="6">
    <source>
        <dbReference type="Proteomes" id="UP000594468"/>
    </source>
</evidence>
<dbReference type="GO" id="GO:0000272">
    <property type="term" value="P:polysaccharide catabolic process"/>
    <property type="evidence" value="ECO:0007669"/>
    <property type="project" value="TreeGrafter"/>
</dbReference>
<dbReference type="InterPro" id="IPR012341">
    <property type="entry name" value="6hp_glycosidase-like_sf"/>
</dbReference>
<dbReference type="EMBL" id="CP062983">
    <property type="protein sequence ID" value="QPC84569.1"/>
    <property type="molecule type" value="Genomic_DNA"/>
</dbReference>
<dbReference type="InterPro" id="IPR010905">
    <property type="entry name" value="Glyco_hydro_88"/>
</dbReference>
<dbReference type="PANTHER" id="PTHR36845:SF1">
    <property type="entry name" value="HYDROLASE, PUTATIVE (AFU_ORTHOLOGUE AFUA_7G05090)-RELATED"/>
    <property type="match status" value="1"/>
</dbReference>
<protein>
    <submittedName>
        <fullName evidence="5">Glycoside hydrolase family 88 protein</fullName>
    </submittedName>
</protein>